<gene>
    <name evidence="2" type="ORF">VSF3289_01198</name>
</gene>
<protein>
    <submittedName>
        <fullName evidence="2">Uncharacterized protein</fullName>
    </submittedName>
</protein>
<feature type="transmembrane region" description="Helical" evidence="1">
    <location>
        <begin position="6"/>
        <end position="32"/>
    </location>
</feature>
<evidence type="ECO:0000313" key="3">
    <source>
        <dbReference type="Proteomes" id="UP000095131"/>
    </source>
</evidence>
<keyword evidence="1" id="KW-0472">Membrane</keyword>
<name>A0A1E3WN64_9VIBR</name>
<keyword evidence="1" id="KW-0812">Transmembrane</keyword>
<dbReference type="EMBL" id="MDCJ01000002">
    <property type="protein sequence ID" value="ODS10937.1"/>
    <property type="molecule type" value="Genomic_DNA"/>
</dbReference>
<reference evidence="2 3" key="1">
    <citation type="submission" date="2016-08" db="EMBL/GenBank/DDBJ databases">
        <title>Genome sequencing of Vibrio scophthalmi strain FP3289, an isolated from Paralichthys olivaceus.</title>
        <authorList>
            <person name="Han H.-J."/>
        </authorList>
    </citation>
    <scope>NUCLEOTIDE SEQUENCE [LARGE SCALE GENOMIC DNA]</scope>
    <source>
        <strain evidence="2 3">FP3289</strain>
    </source>
</reference>
<accession>A0A1E3WN64</accession>
<comment type="caution">
    <text evidence="2">The sequence shown here is derived from an EMBL/GenBank/DDBJ whole genome shotgun (WGS) entry which is preliminary data.</text>
</comment>
<dbReference type="RefSeq" id="WP_069446367.1">
    <property type="nucleotide sequence ID" value="NZ_MDCJ01000002.1"/>
</dbReference>
<organism evidence="2 3">
    <name type="scientific">Vibrio scophthalmi</name>
    <dbReference type="NCBI Taxonomy" id="45658"/>
    <lineage>
        <taxon>Bacteria</taxon>
        <taxon>Pseudomonadati</taxon>
        <taxon>Pseudomonadota</taxon>
        <taxon>Gammaproteobacteria</taxon>
        <taxon>Vibrionales</taxon>
        <taxon>Vibrionaceae</taxon>
        <taxon>Vibrio</taxon>
    </lineage>
</organism>
<evidence type="ECO:0000256" key="1">
    <source>
        <dbReference type="SAM" id="Phobius"/>
    </source>
</evidence>
<dbReference type="AlphaFoldDB" id="A0A1E3WN64"/>
<proteinExistence type="predicted"/>
<keyword evidence="1" id="KW-1133">Transmembrane helix</keyword>
<evidence type="ECO:0000313" key="2">
    <source>
        <dbReference type="EMBL" id="ODS10937.1"/>
    </source>
</evidence>
<sequence length="80" mass="9409">MTVSDVWLFTVVWFAIDVILLVLLIALFRFAVPPVGIQWPRPFSRNPCWLFYLVPDNAVLTSKPTKGFSKVFVWHRERFL</sequence>
<dbReference type="Proteomes" id="UP000095131">
    <property type="component" value="Unassembled WGS sequence"/>
</dbReference>